<dbReference type="GO" id="GO:0000014">
    <property type="term" value="F:single-stranded DNA endodeoxyribonuclease activity"/>
    <property type="evidence" value="ECO:0007669"/>
    <property type="project" value="TreeGrafter"/>
</dbReference>
<dbReference type="GO" id="GO:0035861">
    <property type="term" value="C:site of double-strand break"/>
    <property type="evidence" value="ECO:0007669"/>
    <property type="project" value="TreeGrafter"/>
</dbReference>
<evidence type="ECO:0000259" key="1">
    <source>
        <dbReference type="Pfam" id="PF17906"/>
    </source>
</evidence>
<name>A0A7I4YJS9_HAECO</name>
<dbReference type="GO" id="GO:0046975">
    <property type="term" value="F:histone H3K36 methyltransferase activity"/>
    <property type="evidence" value="ECO:0007669"/>
    <property type="project" value="TreeGrafter"/>
</dbReference>
<dbReference type="InterPro" id="IPR052709">
    <property type="entry name" value="Transposase-MT_Hybrid"/>
</dbReference>
<dbReference type="PANTHER" id="PTHR46060:SF2">
    <property type="entry name" value="HISTONE-LYSINE N-METHYLTRANSFERASE SETMAR"/>
    <property type="match status" value="1"/>
</dbReference>
<dbReference type="GO" id="GO:0031297">
    <property type="term" value="P:replication fork processing"/>
    <property type="evidence" value="ECO:0007669"/>
    <property type="project" value="TreeGrafter"/>
</dbReference>
<dbReference type="GO" id="GO:0003690">
    <property type="term" value="F:double-stranded DNA binding"/>
    <property type="evidence" value="ECO:0007669"/>
    <property type="project" value="TreeGrafter"/>
</dbReference>
<dbReference type="AlphaFoldDB" id="A0A7I4YJS9"/>
<dbReference type="Pfam" id="PF01359">
    <property type="entry name" value="Transposase_1"/>
    <property type="match status" value="1"/>
</dbReference>
<evidence type="ECO:0000313" key="3">
    <source>
        <dbReference type="WBParaSite" id="HCON_00102290-00001"/>
    </source>
</evidence>
<dbReference type="GO" id="GO:0005634">
    <property type="term" value="C:nucleus"/>
    <property type="evidence" value="ECO:0007669"/>
    <property type="project" value="TreeGrafter"/>
</dbReference>
<dbReference type="GO" id="GO:0015074">
    <property type="term" value="P:DNA integration"/>
    <property type="evidence" value="ECO:0007669"/>
    <property type="project" value="TreeGrafter"/>
</dbReference>
<organism evidence="2 3">
    <name type="scientific">Haemonchus contortus</name>
    <name type="common">Barber pole worm</name>
    <dbReference type="NCBI Taxonomy" id="6289"/>
    <lineage>
        <taxon>Eukaryota</taxon>
        <taxon>Metazoa</taxon>
        <taxon>Ecdysozoa</taxon>
        <taxon>Nematoda</taxon>
        <taxon>Chromadorea</taxon>
        <taxon>Rhabditida</taxon>
        <taxon>Rhabditina</taxon>
        <taxon>Rhabditomorpha</taxon>
        <taxon>Strongyloidea</taxon>
        <taxon>Trichostrongylidae</taxon>
        <taxon>Haemonchus</taxon>
    </lineage>
</organism>
<dbReference type="GO" id="GO:0000793">
    <property type="term" value="C:condensed chromosome"/>
    <property type="evidence" value="ECO:0007669"/>
    <property type="project" value="TreeGrafter"/>
</dbReference>
<dbReference type="Proteomes" id="UP000025227">
    <property type="component" value="Unplaced"/>
</dbReference>
<dbReference type="GO" id="GO:0000729">
    <property type="term" value="P:DNA double-strand break processing"/>
    <property type="evidence" value="ECO:0007669"/>
    <property type="project" value="TreeGrafter"/>
</dbReference>
<sequence length="338" mass="39364">MDQAIIRPIVYYEFLQGHSARTAAANICAAFKKDVVHHSTVSRWYKRFAAGEILFEDRQGSGRPSEWNDERLLSALQMQPNATSQELATTIGCTHTTVIEHLQELDYRSIFSRWVPHELRLSDKTNRMHVAESLLLRPHRKELLEDIVTGDEIWVLYVNYTRKRHWTAREGKPTTEPKADLHEKKVLLCCWWDCGGMIYWELLDSGTPVTVTVYANQLQKVADVMRELRPKRLNVFLLHDNARPHVANVEARQKIMELGWEVLPHPAYSADLAPSDYHLFRALKNHLSGKKFDERRQVENGIDHFFSSQPPEFWKRGIEKLPERWAQVIDNNGDYIVD</sequence>
<proteinExistence type="predicted"/>
<dbReference type="Gene3D" id="1.10.10.1450">
    <property type="match status" value="1"/>
</dbReference>
<dbReference type="InterPro" id="IPR001888">
    <property type="entry name" value="Transposase_1"/>
</dbReference>
<dbReference type="InterPro" id="IPR041426">
    <property type="entry name" value="Mos1_HTH"/>
</dbReference>
<dbReference type="PANTHER" id="PTHR46060">
    <property type="entry name" value="MARINER MOS1 TRANSPOSASE-LIKE PROTEIN"/>
    <property type="match status" value="1"/>
</dbReference>
<dbReference type="WBParaSite" id="HCON_00102290-00001">
    <property type="protein sequence ID" value="HCON_00102290-00001"/>
    <property type="gene ID" value="HCON_00102290"/>
</dbReference>
<dbReference type="InterPro" id="IPR036397">
    <property type="entry name" value="RNaseH_sf"/>
</dbReference>
<dbReference type="GO" id="GO:0044547">
    <property type="term" value="F:DNA topoisomerase binding"/>
    <property type="evidence" value="ECO:0007669"/>
    <property type="project" value="TreeGrafter"/>
</dbReference>
<reference evidence="3" key="1">
    <citation type="submission" date="2020-12" db="UniProtKB">
        <authorList>
            <consortium name="WormBaseParasite"/>
        </authorList>
    </citation>
    <scope>IDENTIFICATION</scope>
    <source>
        <strain evidence="3">MHco3</strain>
    </source>
</reference>
<dbReference type="Pfam" id="PF17906">
    <property type="entry name" value="HTH_48"/>
    <property type="match status" value="1"/>
</dbReference>
<keyword evidence="2" id="KW-1185">Reference proteome</keyword>
<dbReference type="Gene3D" id="3.30.420.10">
    <property type="entry name" value="Ribonuclease H-like superfamily/Ribonuclease H"/>
    <property type="match status" value="1"/>
</dbReference>
<dbReference type="GO" id="GO:0042800">
    <property type="term" value="F:histone H3K4 methyltransferase activity"/>
    <property type="evidence" value="ECO:0007669"/>
    <property type="project" value="TreeGrafter"/>
</dbReference>
<feature type="domain" description="Mos1 transposase HTH" evidence="1">
    <location>
        <begin position="6"/>
        <end position="52"/>
    </location>
</feature>
<protein>
    <submittedName>
        <fullName evidence="3">HTH_48 domain-containing protein</fullName>
    </submittedName>
</protein>
<dbReference type="OrthoDB" id="9970333at2759"/>
<dbReference type="OMA" id="HFIAYEN"/>
<dbReference type="GO" id="GO:0006303">
    <property type="term" value="P:double-strand break repair via nonhomologous end joining"/>
    <property type="evidence" value="ECO:0007669"/>
    <property type="project" value="TreeGrafter"/>
</dbReference>
<evidence type="ECO:0000313" key="2">
    <source>
        <dbReference type="Proteomes" id="UP000025227"/>
    </source>
</evidence>
<dbReference type="GO" id="GO:0003697">
    <property type="term" value="F:single-stranded DNA binding"/>
    <property type="evidence" value="ECO:0007669"/>
    <property type="project" value="TreeGrafter"/>
</dbReference>
<dbReference type="GO" id="GO:0044774">
    <property type="term" value="P:mitotic DNA integrity checkpoint signaling"/>
    <property type="evidence" value="ECO:0007669"/>
    <property type="project" value="TreeGrafter"/>
</dbReference>
<accession>A0A7I4YJS9</accession>